<dbReference type="EMBL" id="CP000841">
    <property type="protein sequence ID" value="ABW32661.1"/>
    <property type="molecule type" value="Genomic_DNA"/>
</dbReference>
<dbReference type="InterPro" id="IPR021469">
    <property type="entry name" value="DUF3122"/>
</dbReference>
<keyword evidence="2" id="KW-1185">Reference proteome</keyword>
<dbReference type="OrthoDB" id="463245at2"/>
<evidence type="ECO:0008006" key="3">
    <source>
        <dbReference type="Google" id="ProtNLM"/>
    </source>
</evidence>
<protein>
    <recommendedName>
        <fullName evidence="3">DUF3122 domain-containing protein</fullName>
    </recommendedName>
</protein>
<dbReference type="Pfam" id="PF11320">
    <property type="entry name" value="DUF3122"/>
    <property type="match status" value="1"/>
</dbReference>
<geneLocation type="plasmid" evidence="1 2">
    <name>pREB4</name>
</geneLocation>
<dbReference type="Proteomes" id="UP000000268">
    <property type="component" value="Plasmid pREB4"/>
</dbReference>
<evidence type="ECO:0000313" key="1">
    <source>
        <dbReference type="EMBL" id="ABW32661.1"/>
    </source>
</evidence>
<dbReference type="KEGG" id="amr:AM1_D0166"/>
<dbReference type="AlphaFoldDB" id="A8ZNS6"/>
<keyword evidence="1" id="KW-0614">Plasmid</keyword>
<proteinExistence type="predicted"/>
<name>A8ZNS6_ACAM1</name>
<organism evidence="1 2">
    <name type="scientific">Acaryochloris marina (strain MBIC 11017)</name>
    <dbReference type="NCBI Taxonomy" id="329726"/>
    <lineage>
        <taxon>Bacteria</taxon>
        <taxon>Bacillati</taxon>
        <taxon>Cyanobacteriota</taxon>
        <taxon>Cyanophyceae</taxon>
        <taxon>Acaryochloridales</taxon>
        <taxon>Acaryochloridaceae</taxon>
        <taxon>Acaryochloris</taxon>
    </lineage>
</organism>
<dbReference type="HOGENOM" id="CLU_110216_0_0_3"/>
<sequence>MRVWIRRNLLLLLMISTLVLLLLTNMGNGISSSAIADVSMTREAQGQMLYQSRQHLLDQQGNDWLVVASKHVGIASPPKIDLMLAGCPGFVDIDHSLPLTLVTSQGKTVKVKNLPESLYTELLPGPNVAQYNLQPVVPKLDAALYLLIPTKGMKFIKVEVPTQVVQEWQTVATCADILCEPLAAPALSH</sequence>
<reference evidence="1 2" key="1">
    <citation type="journal article" date="2008" name="Proc. Natl. Acad. Sci. U.S.A.">
        <title>Niche adaptation and genome expansion in the chlorophyll d-producing cyanobacterium Acaryochloris marina.</title>
        <authorList>
            <person name="Swingley W.D."/>
            <person name="Chen M."/>
            <person name="Cheung P.C."/>
            <person name="Conrad A.L."/>
            <person name="Dejesa L.C."/>
            <person name="Hao J."/>
            <person name="Honchak B.M."/>
            <person name="Karbach L.E."/>
            <person name="Kurdoglu A."/>
            <person name="Lahiri S."/>
            <person name="Mastrian S.D."/>
            <person name="Miyashita H."/>
            <person name="Page L."/>
            <person name="Ramakrishna P."/>
            <person name="Satoh S."/>
            <person name="Sattley W.M."/>
            <person name="Shimada Y."/>
            <person name="Taylor H.L."/>
            <person name="Tomo T."/>
            <person name="Tsuchiya T."/>
            <person name="Wang Z.T."/>
            <person name="Raymond J."/>
            <person name="Mimuro M."/>
            <person name="Blankenship R.E."/>
            <person name="Touchman J.W."/>
        </authorList>
    </citation>
    <scope>NUCLEOTIDE SEQUENCE [LARGE SCALE GENOMIC DNA]</scope>
    <source>
        <strain evidence="2">MBIC 11017</strain>
        <plasmid evidence="2">Plasmid pREB4</plasmid>
    </source>
</reference>
<gene>
    <name evidence="1" type="ordered locus">AM1_D0166</name>
</gene>
<accession>A8ZNS6</accession>
<evidence type="ECO:0000313" key="2">
    <source>
        <dbReference type="Proteomes" id="UP000000268"/>
    </source>
</evidence>
<dbReference type="RefSeq" id="WP_010476586.1">
    <property type="nucleotide sequence ID" value="NC_009929.1"/>
</dbReference>